<dbReference type="EMBL" id="PSQE01000005">
    <property type="protein sequence ID" value="RHN53958.1"/>
    <property type="molecule type" value="Genomic_DNA"/>
</dbReference>
<keyword evidence="1" id="KW-1133">Transmembrane helix</keyword>
<dbReference type="AlphaFoldDB" id="A0A396HN12"/>
<keyword evidence="1" id="KW-0812">Transmembrane</keyword>
<dbReference type="Gramene" id="rna28933">
    <property type="protein sequence ID" value="RHN53958.1"/>
    <property type="gene ID" value="gene28933"/>
</dbReference>
<evidence type="ECO:0000256" key="1">
    <source>
        <dbReference type="SAM" id="Phobius"/>
    </source>
</evidence>
<organism evidence="2">
    <name type="scientific">Medicago truncatula</name>
    <name type="common">Barrel medic</name>
    <name type="synonym">Medicago tribuloides</name>
    <dbReference type="NCBI Taxonomy" id="3880"/>
    <lineage>
        <taxon>Eukaryota</taxon>
        <taxon>Viridiplantae</taxon>
        <taxon>Streptophyta</taxon>
        <taxon>Embryophyta</taxon>
        <taxon>Tracheophyta</taxon>
        <taxon>Spermatophyta</taxon>
        <taxon>Magnoliopsida</taxon>
        <taxon>eudicotyledons</taxon>
        <taxon>Gunneridae</taxon>
        <taxon>Pentapetalae</taxon>
        <taxon>rosids</taxon>
        <taxon>fabids</taxon>
        <taxon>Fabales</taxon>
        <taxon>Fabaceae</taxon>
        <taxon>Papilionoideae</taxon>
        <taxon>50 kb inversion clade</taxon>
        <taxon>NPAAA clade</taxon>
        <taxon>Hologalegina</taxon>
        <taxon>IRL clade</taxon>
        <taxon>Trifolieae</taxon>
        <taxon>Medicago</taxon>
    </lineage>
</organism>
<comment type="caution">
    <text evidence="2">The sequence shown here is derived from an EMBL/GenBank/DDBJ whole genome shotgun (WGS) entry which is preliminary data.</text>
</comment>
<accession>A0A396HN12</accession>
<proteinExistence type="predicted"/>
<name>A0A396HN12_MEDTR</name>
<protein>
    <recommendedName>
        <fullName evidence="3">Transmembrane protein</fullName>
    </recommendedName>
</protein>
<sequence>MLRYKCISQPQCLMPCSSFWWFFVSLWWRCYAYRRHHCYILSFPLPLFCAPCIDSSKWKCIGEHHSICIKMEMYCIMIMAMIAFEIYCVYWFNFSLVVSCIT</sequence>
<evidence type="ECO:0008006" key="3">
    <source>
        <dbReference type="Google" id="ProtNLM"/>
    </source>
</evidence>
<feature type="transmembrane region" description="Helical" evidence="1">
    <location>
        <begin position="74"/>
        <end position="92"/>
    </location>
</feature>
<dbReference type="Proteomes" id="UP000265566">
    <property type="component" value="Chromosome 5"/>
</dbReference>
<evidence type="ECO:0000313" key="2">
    <source>
        <dbReference type="EMBL" id="RHN53958.1"/>
    </source>
</evidence>
<reference evidence="2" key="1">
    <citation type="journal article" date="2018" name="Nat. Plants">
        <title>Whole-genome landscape of Medicago truncatula symbiotic genes.</title>
        <authorList>
            <person name="Pecrix Y."/>
            <person name="Gamas P."/>
            <person name="Carrere S."/>
        </authorList>
    </citation>
    <scope>NUCLEOTIDE SEQUENCE</scope>
    <source>
        <tissue evidence="2">Leaves</tissue>
    </source>
</reference>
<gene>
    <name evidence="2" type="ORF">MtrunA17_Chr5g0401531</name>
</gene>
<keyword evidence="1" id="KW-0472">Membrane</keyword>